<dbReference type="CDD" id="cd03257">
    <property type="entry name" value="ABC_NikE_OppD_transporters"/>
    <property type="match status" value="1"/>
</dbReference>
<sequence length="336" mass="37219">MNNLLSIENLRTTFKTYAGDVQAVRDVSLTVREGECLAVVGESGSGKSVTMLSVMRLLANNARIEGRAIFQGVDLLSLPEREMRRIRGKDIAMVFQDPMTGLNPTLTVGLQLREGMMYHLGLSRAEADKRAVELLNLVGVPEPERRLKQYPHEFSGGMRQRVMIAIALACNPRLIIADEPTTALDVTIQAQILDLLKRLKKEFNTSIIMITHNLGVVAGMADRVVVMYGGRVAEVGTVEEIFEEPKHPYTWALLRAVPRLDRSARERRLEAIPGSPPNMLQPPPGCPFHPRCPYAMNVCAAEAPAMTPLSDEHRAACWLLHPDAPPVEFPQEVTEA</sequence>
<dbReference type="Gene3D" id="3.40.50.300">
    <property type="entry name" value="P-loop containing nucleotide triphosphate hydrolases"/>
    <property type="match status" value="1"/>
</dbReference>
<dbReference type="PANTHER" id="PTHR43297:SF2">
    <property type="entry name" value="DIPEPTIDE TRANSPORT ATP-BINDING PROTEIN DPPD"/>
    <property type="match status" value="1"/>
</dbReference>
<dbReference type="InterPro" id="IPR013563">
    <property type="entry name" value="Oligopep_ABC_C"/>
</dbReference>
<dbReference type="PROSITE" id="PS50893">
    <property type="entry name" value="ABC_TRANSPORTER_2"/>
    <property type="match status" value="1"/>
</dbReference>
<comment type="similarity">
    <text evidence="2">Belongs to the ABC transporter superfamily.</text>
</comment>
<keyword evidence="4" id="KW-1003">Cell membrane</keyword>
<dbReference type="Proteomes" id="UP000732377">
    <property type="component" value="Unassembled WGS sequence"/>
</dbReference>
<evidence type="ECO:0000256" key="7">
    <source>
        <dbReference type="ARBA" id="ARBA00023136"/>
    </source>
</evidence>
<keyword evidence="5" id="KW-0547">Nucleotide-binding</keyword>
<dbReference type="SUPFAM" id="SSF52540">
    <property type="entry name" value="P-loop containing nucleoside triphosphate hydrolases"/>
    <property type="match status" value="1"/>
</dbReference>
<dbReference type="SMART" id="SM00382">
    <property type="entry name" value="AAA"/>
    <property type="match status" value="1"/>
</dbReference>
<dbReference type="FunFam" id="3.40.50.300:FF:000016">
    <property type="entry name" value="Oligopeptide ABC transporter ATP-binding component"/>
    <property type="match status" value="1"/>
</dbReference>
<dbReference type="RefSeq" id="WP_273380278.1">
    <property type="nucleotide sequence ID" value="NZ_PIUK01000143.1"/>
</dbReference>
<reference evidence="9" key="1">
    <citation type="submission" date="2017-11" db="EMBL/GenBank/DDBJ databases">
        <title>Three new genomes from thermophilic consortium.</title>
        <authorList>
            <person name="Quaggio R."/>
            <person name="Amgarten D."/>
            <person name="Setubal J.C."/>
        </authorList>
    </citation>
    <scope>NUCLEOTIDE SEQUENCE</scope>
    <source>
        <strain evidence="9">ZCTH01-B2</strain>
    </source>
</reference>
<dbReference type="GO" id="GO:0015833">
    <property type="term" value="P:peptide transport"/>
    <property type="evidence" value="ECO:0007669"/>
    <property type="project" value="InterPro"/>
</dbReference>
<dbReference type="GO" id="GO:0016887">
    <property type="term" value="F:ATP hydrolysis activity"/>
    <property type="evidence" value="ECO:0007669"/>
    <property type="project" value="InterPro"/>
</dbReference>
<evidence type="ECO:0000256" key="1">
    <source>
        <dbReference type="ARBA" id="ARBA00004202"/>
    </source>
</evidence>
<dbReference type="AlphaFoldDB" id="A0A953LID7"/>
<evidence type="ECO:0000256" key="4">
    <source>
        <dbReference type="ARBA" id="ARBA00022475"/>
    </source>
</evidence>
<evidence type="ECO:0000313" key="9">
    <source>
        <dbReference type="EMBL" id="MBY6277146.1"/>
    </source>
</evidence>
<keyword evidence="3" id="KW-0813">Transport</keyword>
<organism evidence="9 10">
    <name type="scientific">Symbiobacterium thermophilum</name>
    <dbReference type="NCBI Taxonomy" id="2734"/>
    <lineage>
        <taxon>Bacteria</taxon>
        <taxon>Bacillati</taxon>
        <taxon>Bacillota</taxon>
        <taxon>Clostridia</taxon>
        <taxon>Eubacteriales</taxon>
        <taxon>Symbiobacteriaceae</taxon>
        <taxon>Symbiobacterium</taxon>
    </lineage>
</organism>
<comment type="subcellular location">
    <subcellularLocation>
        <location evidence="1">Cell membrane</location>
        <topology evidence="1">Peripheral membrane protein</topology>
    </subcellularLocation>
</comment>
<evidence type="ECO:0000256" key="6">
    <source>
        <dbReference type="ARBA" id="ARBA00022840"/>
    </source>
</evidence>
<proteinExistence type="inferred from homology"/>
<dbReference type="InterPro" id="IPR050388">
    <property type="entry name" value="ABC_Ni/Peptide_Import"/>
</dbReference>
<gene>
    <name evidence="9" type="ORF">CWE10_13200</name>
</gene>
<accession>A0A953LID7</accession>
<protein>
    <submittedName>
        <fullName evidence="9">Peptide ABC transporter ATP-binding protein</fullName>
    </submittedName>
</protein>
<dbReference type="InterPro" id="IPR003593">
    <property type="entry name" value="AAA+_ATPase"/>
</dbReference>
<dbReference type="GO" id="GO:0005886">
    <property type="term" value="C:plasma membrane"/>
    <property type="evidence" value="ECO:0007669"/>
    <property type="project" value="UniProtKB-SubCell"/>
</dbReference>
<dbReference type="GO" id="GO:0005524">
    <property type="term" value="F:ATP binding"/>
    <property type="evidence" value="ECO:0007669"/>
    <property type="project" value="UniProtKB-KW"/>
</dbReference>
<evidence type="ECO:0000256" key="3">
    <source>
        <dbReference type="ARBA" id="ARBA00022448"/>
    </source>
</evidence>
<dbReference type="InterPro" id="IPR003439">
    <property type="entry name" value="ABC_transporter-like_ATP-bd"/>
</dbReference>
<evidence type="ECO:0000313" key="10">
    <source>
        <dbReference type="Proteomes" id="UP000732377"/>
    </source>
</evidence>
<comment type="caution">
    <text evidence="9">The sequence shown here is derived from an EMBL/GenBank/DDBJ whole genome shotgun (WGS) entry which is preliminary data.</text>
</comment>
<dbReference type="NCBIfam" id="TIGR01727">
    <property type="entry name" value="oligo_HPY"/>
    <property type="match status" value="1"/>
</dbReference>
<dbReference type="Pfam" id="PF08352">
    <property type="entry name" value="oligo_HPY"/>
    <property type="match status" value="1"/>
</dbReference>
<evidence type="ECO:0000256" key="2">
    <source>
        <dbReference type="ARBA" id="ARBA00005417"/>
    </source>
</evidence>
<feature type="domain" description="ABC transporter" evidence="8">
    <location>
        <begin position="5"/>
        <end position="254"/>
    </location>
</feature>
<dbReference type="PROSITE" id="PS00211">
    <property type="entry name" value="ABC_TRANSPORTER_1"/>
    <property type="match status" value="1"/>
</dbReference>
<keyword evidence="6 9" id="KW-0067">ATP-binding</keyword>
<evidence type="ECO:0000259" key="8">
    <source>
        <dbReference type="PROSITE" id="PS50893"/>
    </source>
</evidence>
<name>A0A953LID7_SYMTR</name>
<evidence type="ECO:0000256" key="5">
    <source>
        <dbReference type="ARBA" id="ARBA00022741"/>
    </source>
</evidence>
<keyword evidence="7" id="KW-0472">Membrane</keyword>
<dbReference type="Pfam" id="PF00005">
    <property type="entry name" value="ABC_tran"/>
    <property type="match status" value="1"/>
</dbReference>
<dbReference type="PANTHER" id="PTHR43297">
    <property type="entry name" value="OLIGOPEPTIDE TRANSPORT ATP-BINDING PROTEIN APPD"/>
    <property type="match status" value="1"/>
</dbReference>
<dbReference type="InterPro" id="IPR027417">
    <property type="entry name" value="P-loop_NTPase"/>
</dbReference>
<dbReference type="EMBL" id="PIUK01000143">
    <property type="protein sequence ID" value="MBY6277146.1"/>
    <property type="molecule type" value="Genomic_DNA"/>
</dbReference>
<dbReference type="InterPro" id="IPR017871">
    <property type="entry name" value="ABC_transporter-like_CS"/>
</dbReference>